<dbReference type="CDD" id="cd16926">
    <property type="entry name" value="HATPase_MutL-MLH-PMS-like"/>
    <property type="match status" value="1"/>
</dbReference>
<dbReference type="SUPFAM" id="SSF118116">
    <property type="entry name" value="DNA mismatch repair protein MutL"/>
    <property type="match status" value="1"/>
</dbReference>
<dbReference type="EMBL" id="KE652635">
    <property type="protein sequence ID" value="EQL00977.1"/>
    <property type="molecule type" value="Genomic_DNA"/>
</dbReference>
<sequence length="1013" mass="109645">MAASIKPIDGESVHRIQSGQVIADLCSVVKELVENSVDAGATNIDVRFKNQGLDLIEVQDNGSGISPANYPSVALKHHTSKLSTFTDIASLQTFGFRGEALSSLCALSNLAVTTCIQADVPKGSRLSFEPSGQLGNTVIVAAQRGTIVSVDSLFHNLPVRRRELERNIKREWQKVVALLSQYACIQTNVKLSVWQQPNQGKRVALFSTKGNPTTRENIINIFGAKTMSALVSMELDLVIQPTAPAINPEPTAGAGTVINRVCVVGHISRPSPGDGRLTPDRQMFFVNGRPCGLPQFAKTFNEVYRSFNHSQSPFIFADVRLDTQLYDVNVSPDKRSILLHDQGRLLDTLRTSLVTLFGSHDCAVPLSQLRGNSYGLHSRNGLARPTTESLVNSKVRPGKTLVGESRSSDDAAVGSSDDSASDSGAESSRHNVDADVNRPRHRPNKEQSLMSQWLKKDARTTASSAAYASARSGSRPTSRRGRGSDPNTLASDATGTCLSVQAFAASQGGSLISSRLVRDFNSRLADNTALATTEHEIDDIASSVHNLTDDDELREEPDVRAVWPLRLGNRSSTHPLPFRSPPTCSALSTAGIVSATGDGKLVEACRTSNKLGEPGSREPSRKIAGSASEPNEDAPTSAGPGGMGSILGKSSARLHKYARPGNDGDTNDLRSYPSGDASSLSSNELDAIATQPASPNPGVEACLELTSEASPKAQPTETGFRRSNMLWQAVQRLLVDEETIRSRMNYLKTHLWTGESVAPTADQVEDIGASDAESKLTLTISRGDFSAMRVVGQFNMGFVIAVRPATSEATLSRTARHDELFIIDQHASDEKYNFERLQSTTTVQSQRLVHPRKLQLTALEEEIVMENLAAIEANGFKVAVDAGGDSPVGSRCEVLALPLSRETTFSIDDLGELIALLGDEPTESEHVPRPSKVRRMFAMRACRSSVMIGKALTRNQMYGLVRQMGELDKPWNCPHGRPTMRHLCRLQAWDEKRWVGDAATCSTAAWRSYGRGD</sequence>
<dbReference type="GO" id="GO:0005524">
    <property type="term" value="F:ATP binding"/>
    <property type="evidence" value="ECO:0007669"/>
    <property type="project" value="InterPro"/>
</dbReference>
<feature type="region of interest" description="Disordered" evidence="4">
    <location>
        <begin position="378"/>
        <end position="490"/>
    </location>
</feature>
<evidence type="ECO:0000256" key="2">
    <source>
        <dbReference type="ARBA" id="ARBA00022763"/>
    </source>
</evidence>
<dbReference type="GO" id="GO:0032389">
    <property type="term" value="C:MutLalpha complex"/>
    <property type="evidence" value="ECO:0007669"/>
    <property type="project" value="TreeGrafter"/>
</dbReference>
<feature type="compositionally biased region" description="Low complexity" evidence="4">
    <location>
        <begin position="410"/>
        <end position="426"/>
    </location>
</feature>
<dbReference type="AlphaFoldDB" id="T5AGT8"/>
<dbReference type="Gene3D" id="3.30.1540.20">
    <property type="entry name" value="MutL, C-terminal domain, dimerisation subdomain"/>
    <property type="match status" value="1"/>
</dbReference>
<gene>
    <name evidence="7" type="ORF">OCS_03311</name>
</gene>
<dbReference type="GO" id="GO:0016887">
    <property type="term" value="F:ATP hydrolysis activity"/>
    <property type="evidence" value="ECO:0007669"/>
    <property type="project" value="InterPro"/>
</dbReference>
<dbReference type="SMART" id="SM01340">
    <property type="entry name" value="DNA_mis_repair"/>
    <property type="match status" value="1"/>
</dbReference>
<reference evidence="7 8" key="1">
    <citation type="journal article" date="2013" name="Chin. Sci. Bull.">
        <title>Genome survey uncovers the secrets of sex and lifestyle in caterpillar fungus.</title>
        <authorList>
            <person name="Hu X."/>
            <person name="Zhang Y."/>
            <person name="Xiao G."/>
            <person name="Zheng P."/>
            <person name="Xia Y."/>
            <person name="Zhang X."/>
            <person name="St Leger R.J."/>
            <person name="Liu X."/>
            <person name="Wang C."/>
        </authorList>
    </citation>
    <scope>NUCLEOTIDE SEQUENCE [LARGE SCALE GENOMIC DNA]</scope>
    <source>
        <strain evidence="8">Co18 / CGMCC 3.14243</strain>
        <tissue evidence="7">Fruit-body</tissue>
    </source>
</reference>
<dbReference type="GO" id="GO:0140664">
    <property type="term" value="F:ATP-dependent DNA damage sensor activity"/>
    <property type="evidence" value="ECO:0007669"/>
    <property type="project" value="InterPro"/>
</dbReference>
<dbReference type="InterPro" id="IPR002099">
    <property type="entry name" value="MutL/Mlh/PMS"/>
</dbReference>
<organism evidence="7 8">
    <name type="scientific">Ophiocordyceps sinensis (strain Co18 / CGMCC 3.14243)</name>
    <name type="common">Yarsagumba caterpillar fungus</name>
    <name type="synonym">Hirsutella sinensis</name>
    <dbReference type="NCBI Taxonomy" id="911162"/>
    <lineage>
        <taxon>Eukaryota</taxon>
        <taxon>Fungi</taxon>
        <taxon>Dikarya</taxon>
        <taxon>Ascomycota</taxon>
        <taxon>Pezizomycotina</taxon>
        <taxon>Sordariomycetes</taxon>
        <taxon>Hypocreomycetidae</taxon>
        <taxon>Hypocreales</taxon>
        <taxon>Ophiocordycipitaceae</taxon>
        <taxon>Ophiocordyceps</taxon>
    </lineage>
</organism>
<keyword evidence="2" id="KW-0227">DNA damage</keyword>
<accession>T5AGT8</accession>
<dbReference type="eggNOG" id="KOG1978">
    <property type="taxonomic scope" value="Eukaryota"/>
</dbReference>
<comment type="similarity">
    <text evidence="1">Belongs to the DNA mismatch repair MutL/HexB family.</text>
</comment>
<dbReference type="InterPro" id="IPR014762">
    <property type="entry name" value="DNA_mismatch_repair_CS"/>
</dbReference>
<dbReference type="OrthoDB" id="10263226at2759"/>
<dbReference type="InterPro" id="IPR014790">
    <property type="entry name" value="MutL_C"/>
</dbReference>
<dbReference type="Gene3D" id="3.30.1370.100">
    <property type="entry name" value="MutL, C-terminal domain, regulatory subdomain"/>
    <property type="match status" value="1"/>
</dbReference>
<dbReference type="InterPro" id="IPR036890">
    <property type="entry name" value="HATPase_C_sf"/>
</dbReference>
<dbReference type="CDD" id="cd03484">
    <property type="entry name" value="MutL_Trans_hPMS_2_like"/>
    <property type="match status" value="1"/>
</dbReference>
<dbReference type="InterPro" id="IPR013507">
    <property type="entry name" value="DNA_mismatch_S5_2-like"/>
</dbReference>
<dbReference type="InterPro" id="IPR014721">
    <property type="entry name" value="Ribsml_uS5_D2-typ_fold_subgr"/>
</dbReference>
<feature type="compositionally biased region" description="Basic and acidic residues" evidence="4">
    <location>
        <begin position="427"/>
        <end position="438"/>
    </location>
</feature>
<dbReference type="Pfam" id="PF01119">
    <property type="entry name" value="DNA_mis_repair"/>
    <property type="match status" value="1"/>
</dbReference>
<feature type="domain" description="MutL C-terminal dimerisation" evidence="5">
    <location>
        <begin position="790"/>
        <end position="952"/>
    </location>
</feature>
<evidence type="ECO:0000259" key="5">
    <source>
        <dbReference type="SMART" id="SM00853"/>
    </source>
</evidence>
<dbReference type="FunFam" id="3.30.1370.100:FF:000001">
    <property type="entry name" value="Mismatch repair endonuclease pms1, putative"/>
    <property type="match status" value="1"/>
</dbReference>
<dbReference type="InterPro" id="IPR037198">
    <property type="entry name" value="MutL_C_sf"/>
</dbReference>
<proteinExistence type="inferred from homology"/>
<evidence type="ECO:0000256" key="1">
    <source>
        <dbReference type="ARBA" id="ARBA00006082"/>
    </source>
</evidence>
<dbReference type="PANTHER" id="PTHR10073">
    <property type="entry name" value="DNA MISMATCH REPAIR PROTEIN MLH, PMS, MUTL"/>
    <property type="match status" value="1"/>
</dbReference>
<dbReference type="SMART" id="SM00853">
    <property type="entry name" value="MutL_C"/>
    <property type="match status" value="1"/>
</dbReference>
<dbReference type="GO" id="GO:0000710">
    <property type="term" value="P:meiotic mismatch repair"/>
    <property type="evidence" value="ECO:0007669"/>
    <property type="project" value="UniProtKB-ARBA"/>
</dbReference>
<dbReference type="Gene3D" id="3.30.230.10">
    <property type="match status" value="1"/>
</dbReference>
<evidence type="ECO:0000256" key="3">
    <source>
        <dbReference type="ARBA" id="ARBA00070941"/>
    </source>
</evidence>
<protein>
    <recommendedName>
        <fullName evidence="3">DNA mismatch repair protein PMS1</fullName>
    </recommendedName>
</protein>
<dbReference type="PROSITE" id="PS00058">
    <property type="entry name" value="DNA_MISMATCH_REPAIR_1"/>
    <property type="match status" value="1"/>
</dbReference>
<dbReference type="InterPro" id="IPR042121">
    <property type="entry name" value="MutL_C_regsub"/>
</dbReference>
<dbReference type="Pfam" id="PF13589">
    <property type="entry name" value="HATPase_c_3"/>
    <property type="match status" value="1"/>
</dbReference>
<dbReference type="FunFam" id="3.30.565.10:FF:000014">
    <property type="entry name" value="Mismatch repair endonuclease pms1, putative"/>
    <property type="match status" value="1"/>
</dbReference>
<dbReference type="InterPro" id="IPR038973">
    <property type="entry name" value="MutL/Mlh/Pms-like"/>
</dbReference>
<dbReference type="PANTHER" id="PTHR10073:SF52">
    <property type="entry name" value="MISMATCH REPAIR ENDONUCLEASE PMS2"/>
    <property type="match status" value="1"/>
</dbReference>
<dbReference type="InterPro" id="IPR042120">
    <property type="entry name" value="MutL_C_dimsub"/>
</dbReference>
<dbReference type="HOGENOM" id="CLU_004131_0_0_1"/>
<dbReference type="InterPro" id="IPR020568">
    <property type="entry name" value="Ribosomal_Su5_D2-typ_SF"/>
</dbReference>
<name>T5AGT8_OPHSC</name>
<evidence type="ECO:0000313" key="8">
    <source>
        <dbReference type="Proteomes" id="UP000019374"/>
    </source>
</evidence>
<dbReference type="SUPFAM" id="SSF55874">
    <property type="entry name" value="ATPase domain of HSP90 chaperone/DNA topoisomerase II/histidine kinase"/>
    <property type="match status" value="1"/>
</dbReference>
<dbReference type="Gene3D" id="3.30.565.10">
    <property type="entry name" value="Histidine kinase-like ATPase, C-terminal domain"/>
    <property type="match status" value="1"/>
</dbReference>
<feature type="compositionally biased region" description="Low complexity" evidence="4">
    <location>
        <begin position="460"/>
        <end position="476"/>
    </location>
</feature>
<evidence type="ECO:0000256" key="4">
    <source>
        <dbReference type="SAM" id="MobiDB-lite"/>
    </source>
</evidence>
<dbReference type="GO" id="GO:0030983">
    <property type="term" value="F:mismatched DNA binding"/>
    <property type="evidence" value="ECO:0007669"/>
    <property type="project" value="InterPro"/>
</dbReference>
<dbReference type="Pfam" id="PF08676">
    <property type="entry name" value="MutL_C"/>
    <property type="match status" value="1"/>
</dbReference>
<evidence type="ECO:0000313" key="7">
    <source>
        <dbReference type="EMBL" id="EQL00977.1"/>
    </source>
</evidence>
<dbReference type="NCBIfam" id="TIGR00585">
    <property type="entry name" value="mutl"/>
    <property type="match status" value="1"/>
</dbReference>
<feature type="region of interest" description="Disordered" evidence="4">
    <location>
        <begin position="607"/>
        <end position="682"/>
    </location>
</feature>
<dbReference type="SUPFAM" id="SSF54211">
    <property type="entry name" value="Ribosomal protein S5 domain 2-like"/>
    <property type="match status" value="1"/>
</dbReference>
<dbReference type="Proteomes" id="UP000019374">
    <property type="component" value="Unassembled WGS sequence"/>
</dbReference>
<evidence type="ECO:0000259" key="6">
    <source>
        <dbReference type="SMART" id="SM01340"/>
    </source>
</evidence>
<feature type="domain" description="DNA mismatch repair protein S5" evidence="6">
    <location>
        <begin position="218"/>
        <end position="358"/>
    </location>
</feature>